<dbReference type="Proteomes" id="UP000681722">
    <property type="component" value="Unassembled WGS sequence"/>
</dbReference>
<feature type="domain" description="Receptor ligand binding region" evidence="10">
    <location>
        <begin position="174"/>
        <end position="294"/>
    </location>
</feature>
<keyword evidence="5" id="KW-0472">Membrane</keyword>
<dbReference type="InterPro" id="IPR002455">
    <property type="entry name" value="GPCR3_GABA-B"/>
</dbReference>
<keyword evidence="13" id="KW-1185">Reference proteome</keyword>
<keyword evidence="8" id="KW-0807">Transducer</keyword>
<keyword evidence="4" id="KW-0297">G-protein coupled receptor</keyword>
<dbReference type="PANTHER" id="PTHR10519:SF20">
    <property type="entry name" value="G-PROTEIN COUPLED RECEPTOR 156-RELATED"/>
    <property type="match status" value="1"/>
</dbReference>
<evidence type="ECO:0000313" key="11">
    <source>
        <dbReference type="EMBL" id="CAF0881837.1"/>
    </source>
</evidence>
<evidence type="ECO:0000256" key="9">
    <source>
        <dbReference type="SAM" id="SignalP"/>
    </source>
</evidence>
<keyword evidence="6" id="KW-0675">Receptor</keyword>
<dbReference type="GO" id="GO:0004965">
    <property type="term" value="F:G protein-coupled GABA receptor activity"/>
    <property type="evidence" value="ECO:0007669"/>
    <property type="project" value="InterPro"/>
</dbReference>
<evidence type="ECO:0000256" key="3">
    <source>
        <dbReference type="ARBA" id="ARBA00022989"/>
    </source>
</evidence>
<feature type="chain" id="PRO_5036223550" description="Receptor ligand binding region domain-containing protein" evidence="9">
    <location>
        <begin position="16"/>
        <end position="372"/>
    </location>
</feature>
<evidence type="ECO:0000256" key="8">
    <source>
        <dbReference type="ARBA" id="ARBA00023224"/>
    </source>
</evidence>
<proteinExistence type="predicted"/>
<dbReference type="GO" id="GO:0038039">
    <property type="term" value="C:G protein-coupled receptor heterodimeric complex"/>
    <property type="evidence" value="ECO:0007669"/>
    <property type="project" value="TreeGrafter"/>
</dbReference>
<comment type="caution">
    <text evidence="11">The sequence shown here is derived from an EMBL/GenBank/DDBJ whole genome shotgun (WGS) entry which is preliminary data.</text>
</comment>
<dbReference type="Gene3D" id="3.40.50.2300">
    <property type="match status" value="3"/>
</dbReference>
<reference evidence="11" key="1">
    <citation type="submission" date="2021-02" db="EMBL/GenBank/DDBJ databases">
        <authorList>
            <person name="Nowell W R."/>
        </authorList>
    </citation>
    <scope>NUCLEOTIDE SEQUENCE</scope>
</reference>
<evidence type="ECO:0000256" key="4">
    <source>
        <dbReference type="ARBA" id="ARBA00023040"/>
    </source>
</evidence>
<keyword evidence="3" id="KW-1133">Transmembrane helix</keyword>
<accession>A0A813YBH3</accession>
<name>A0A813YBH3_9BILA</name>
<dbReference type="PANTHER" id="PTHR10519">
    <property type="entry name" value="GABA-B RECEPTOR"/>
    <property type="match status" value="1"/>
</dbReference>
<dbReference type="InterPro" id="IPR028082">
    <property type="entry name" value="Peripla_BP_I"/>
</dbReference>
<feature type="domain" description="Receptor ligand binding region" evidence="10">
    <location>
        <begin position="64"/>
        <end position="124"/>
    </location>
</feature>
<evidence type="ECO:0000256" key="5">
    <source>
        <dbReference type="ARBA" id="ARBA00023136"/>
    </source>
</evidence>
<comment type="subcellular location">
    <subcellularLocation>
        <location evidence="1">Membrane</location>
    </subcellularLocation>
</comment>
<dbReference type="EMBL" id="CAJOBC010001266">
    <property type="protein sequence ID" value="CAF3667924.1"/>
    <property type="molecule type" value="Genomic_DNA"/>
</dbReference>
<dbReference type="AlphaFoldDB" id="A0A813YBH3"/>
<dbReference type="Pfam" id="PF01094">
    <property type="entry name" value="ANF_receptor"/>
    <property type="match status" value="2"/>
</dbReference>
<evidence type="ECO:0000256" key="1">
    <source>
        <dbReference type="ARBA" id="ARBA00004370"/>
    </source>
</evidence>
<dbReference type="InterPro" id="IPR001828">
    <property type="entry name" value="ANF_lig-bd_rcpt"/>
</dbReference>
<keyword evidence="7" id="KW-0325">Glycoprotein</keyword>
<feature type="signal peptide" evidence="9">
    <location>
        <begin position="1"/>
        <end position="15"/>
    </location>
</feature>
<keyword evidence="9" id="KW-0732">Signal</keyword>
<dbReference type="GO" id="GO:0007214">
    <property type="term" value="P:gamma-aminobutyric acid signaling pathway"/>
    <property type="evidence" value="ECO:0007669"/>
    <property type="project" value="TreeGrafter"/>
</dbReference>
<organism evidence="11 13">
    <name type="scientific">Didymodactylos carnosus</name>
    <dbReference type="NCBI Taxonomy" id="1234261"/>
    <lineage>
        <taxon>Eukaryota</taxon>
        <taxon>Metazoa</taxon>
        <taxon>Spiralia</taxon>
        <taxon>Gnathifera</taxon>
        <taxon>Rotifera</taxon>
        <taxon>Eurotatoria</taxon>
        <taxon>Bdelloidea</taxon>
        <taxon>Philodinida</taxon>
        <taxon>Philodinidae</taxon>
        <taxon>Didymodactylos</taxon>
    </lineage>
</organism>
<evidence type="ECO:0000256" key="7">
    <source>
        <dbReference type="ARBA" id="ARBA00023180"/>
    </source>
</evidence>
<gene>
    <name evidence="11" type="ORF">GPM918_LOCUS7654</name>
    <name evidence="12" type="ORF">SRO942_LOCUS7654</name>
</gene>
<protein>
    <recommendedName>
        <fullName evidence="10">Receptor ligand binding region domain-containing protein</fullName>
    </recommendedName>
</protein>
<dbReference type="Proteomes" id="UP000663829">
    <property type="component" value="Unassembled WGS sequence"/>
</dbReference>
<evidence type="ECO:0000256" key="2">
    <source>
        <dbReference type="ARBA" id="ARBA00022692"/>
    </source>
</evidence>
<evidence type="ECO:0000313" key="12">
    <source>
        <dbReference type="EMBL" id="CAF3667924.1"/>
    </source>
</evidence>
<evidence type="ECO:0000313" key="13">
    <source>
        <dbReference type="Proteomes" id="UP000663829"/>
    </source>
</evidence>
<dbReference type="EMBL" id="CAJNOQ010001266">
    <property type="protein sequence ID" value="CAF0881837.1"/>
    <property type="molecule type" value="Genomic_DNA"/>
</dbReference>
<evidence type="ECO:0000259" key="10">
    <source>
        <dbReference type="Pfam" id="PF01094"/>
    </source>
</evidence>
<dbReference type="SUPFAM" id="SSF53822">
    <property type="entry name" value="Periplasmic binding protein-like I"/>
    <property type="match status" value="2"/>
</dbReference>
<keyword evidence="2" id="KW-0812">Transmembrane</keyword>
<evidence type="ECO:0000256" key="6">
    <source>
        <dbReference type="ARBA" id="ARBA00023170"/>
    </source>
</evidence>
<sequence>MLLLIVLIQEFRAFATLSPSTELKSNYSTATITWPPVELTLGFLGPINTDNPDSRIAGQPALFAFKLAIKEINNRPDLLPNTRLTYVYNDTNSDVGQGILATLDQITRLSVIGIVGEFDSLVTQFSMLTANVLPICAHTEFLNGSSETRPLEIHHETANQETLILPLYGEIVQDYTEWTQGFLGLQHFVDENSEVYTQYKNHWYSVLNGGNTPIIKPKDQTSSIPLIANFAYDACFTFAYALHKMIEEVGRDPMLNCELYMEVLKNVTFQGVTGIVSFLEYGERLIPFDILNFVNGSLVKVGSMTAEALSIIPRSLEAYFKVSSCSTCVLDLWFTNIGYTLIIGTLLDSIETNLTRFERKLSLCVAFCVLHL</sequence>
<dbReference type="OrthoDB" id="5984008at2759"/>